<evidence type="ECO:0000313" key="3">
    <source>
        <dbReference type="Proteomes" id="UP001610657"/>
    </source>
</evidence>
<reference evidence="2 3" key="1">
    <citation type="submission" date="2023-08" db="EMBL/GenBank/DDBJ databases">
        <title>Genomic and mutational analysis of Pseudomonas syringae pv. tagetis EB037 pathogenicity on sunflower.</title>
        <authorList>
            <person name="Maul J.E."/>
        </authorList>
    </citation>
    <scope>NUCLEOTIDE SEQUENCE [LARGE SCALE GENOMIC DNA]</scope>
    <source>
        <strain evidence="2 3">EB037_T1</strain>
    </source>
</reference>
<name>A0ABW7NW39_9PSED</name>
<keyword evidence="1" id="KW-0812">Transmembrane</keyword>
<keyword evidence="1" id="KW-0472">Membrane</keyword>
<comment type="caution">
    <text evidence="2">The sequence shown here is derived from an EMBL/GenBank/DDBJ whole genome shotgun (WGS) entry which is preliminary data.</text>
</comment>
<dbReference type="EMBL" id="JAVCQK010000396">
    <property type="protein sequence ID" value="MFH7519122.1"/>
    <property type="molecule type" value="Genomic_DNA"/>
</dbReference>
<feature type="non-terminal residue" evidence="2">
    <location>
        <position position="1"/>
    </location>
</feature>
<gene>
    <name evidence="2" type="ORF">RA271_28785</name>
</gene>
<proteinExistence type="predicted"/>
<evidence type="ECO:0000313" key="2">
    <source>
        <dbReference type="EMBL" id="MFH7519122.1"/>
    </source>
</evidence>
<dbReference type="RefSeq" id="WP_395577871.1">
    <property type="nucleotide sequence ID" value="NZ_JAVCQK010000396.1"/>
</dbReference>
<evidence type="ECO:0000256" key="1">
    <source>
        <dbReference type="SAM" id="Phobius"/>
    </source>
</evidence>
<accession>A0ABW7NW39</accession>
<protein>
    <submittedName>
        <fullName evidence="2">Uncharacterized protein</fullName>
    </submittedName>
</protein>
<dbReference type="Proteomes" id="UP001610657">
    <property type="component" value="Unassembled WGS sequence"/>
</dbReference>
<keyword evidence="3" id="KW-1185">Reference proteome</keyword>
<feature type="non-terminal residue" evidence="2">
    <location>
        <position position="86"/>
    </location>
</feature>
<sequence>KESKRYLVRLAQGEEQILVVRIPIESNGKVIETLEIGERLVGLELGKDVLLSILVLCTIFGAIISLLGGKWLASIIIRPVSHMINT</sequence>
<feature type="transmembrane region" description="Helical" evidence="1">
    <location>
        <begin position="49"/>
        <end position="73"/>
    </location>
</feature>
<organism evidence="2 3">
    <name type="scientific">Pseudomonas syringae pv. tagetis</name>
    <dbReference type="NCBI Taxonomy" id="129140"/>
    <lineage>
        <taxon>Bacteria</taxon>
        <taxon>Pseudomonadati</taxon>
        <taxon>Pseudomonadota</taxon>
        <taxon>Gammaproteobacteria</taxon>
        <taxon>Pseudomonadales</taxon>
        <taxon>Pseudomonadaceae</taxon>
        <taxon>Pseudomonas</taxon>
    </lineage>
</organism>
<keyword evidence="1" id="KW-1133">Transmembrane helix</keyword>